<keyword evidence="8" id="KW-0720">Serine protease</keyword>
<dbReference type="InterPro" id="IPR002470">
    <property type="entry name" value="Peptidase_S9A"/>
</dbReference>
<comment type="catalytic activity">
    <reaction evidence="1">
        <text>Cleavage of an N-acetyl or N-formyl amino acid from the N-terminus of a polypeptide.</text>
        <dbReference type="EC" id="3.4.19.1"/>
    </reaction>
</comment>
<evidence type="ECO:0000256" key="4">
    <source>
        <dbReference type="ARBA" id="ARBA00010040"/>
    </source>
</evidence>
<dbReference type="GO" id="GO:0008242">
    <property type="term" value="F:omega peptidase activity"/>
    <property type="evidence" value="ECO:0007669"/>
    <property type="project" value="UniProtKB-EC"/>
</dbReference>
<feature type="domain" description="Acylamino-acid-releasing enzyme N-terminal" evidence="10">
    <location>
        <begin position="11"/>
        <end position="399"/>
    </location>
</feature>
<proteinExistence type="inferred from homology"/>
<reference evidence="11 12" key="1">
    <citation type="journal article" date="2019" name="Sci. Rep.">
        <title>Comparative genomics of chytrid fungi reveal insights into the obligate biotrophic and pathogenic lifestyle of Synchytrium endobioticum.</title>
        <authorList>
            <person name="van de Vossenberg B.T.L.H."/>
            <person name="Warris S."/>
            <person name="Nguyen H.D.T."/>
            <person name="van Gent-Pelzer M.P.E."/>
            <person name="Joly D.L."/>
            <person name="van de Geest H.C."/>
            <person name="Bonants P.J.M."/>
            <person name="Smith D.S."/>
            <person name="Levesque C.A."/>
            <person name="van der Lee T.A.J."/>
        </authorList>
    </citation>
    <scope>NUCLEOTIDE SEQUENCE [LARGE SCALE GENOMIC DNA]</scope>
    <source>
        <strain evidence="11 12">LEV6574</strain>
    </source>
</reference>
<dbReference type="SUPFAM" id="SSF53474">
    <property type="entry name" value="alpha/beta-Hydrolases"/>
    <property type="match status" value="1"/>
</dbReference>
<comment type="similarity">
    <text evidence="3 8">Belongs to the peptidase S9A family.</text>
</comment>
<dbReference type="AlphaFoldDB" id="A0A507D5L2"/>
<dbReference type="EMBL" id="QEAM01000103">
    <property type="protein sequence ID" value="TPX46468.1"/>
    <property type="molecule type" value="Genomic_DNA"/>
</dbReference>
<dbReference type="Gene3D" id="3.40.50.1820">
    <property type="entry name" value="alpha/beta hydrolase"/>
    <property type="match status" value="1"/>
</dbReference>
<sequence>MKGFDPEAVRVFKELASIPSYSSASVLSFDGETNTFCIQVTSTIRDIQRQGKRKNQTIFSGTLSTNGSVSNITRSFPVELENVALQATSPTGTLIVVCRNVTEKDGKKRRFVEVYDRCSMKHEIEVTDSHGDFYNDELFSALSFSPDESILAYVAERKPINGDCVEKYVYEPDFGEGYTKKGLPVIVTVSLTDHKIKVLELQVPAGQPVFSDNDSLICLRVPTAPIRYGVRFCTNRIMMLMKVSLLHPANETEIIATPSGWNARYPRITPDRKNLVYISNVVGGAHNSTCRIMIHDITDGRIGEGRVLVDIESSNNGAPLYLDKLVDECFVSTGSARWLLCSTMCKTQVVLVRVNLQTGECTRITAAALNSSWQLLTASKGLIVASASSTESPNKLRICRDTDVGVGPVWSIIAQPSLQKGQLDILDSIKSWTVTLRDNLEYIYVRPDNVSRGTLIYPHGGPHAAFTTEYSLYTACLAALGYSLALVNYTGSIGYGESSIQALLGNIGILDVEDVHAVTMSLREKDPHARFALFGGSHGGFLSAHLLGRHPDIYQCGVLRNPVMNVGAMYANSDIPDWTMAESGIPFSFATPPVLSATDYSHMFDKSPVAVADKVRAPVLLLLGEGDRRVPPSEGLRWAQYLKGQGKDVSVYMFPETGHSLDTVEAETFGFYASATFFLCHFA</sequence>
<dbReference type="GO" id="GO:0005737">
    <property type="term" value="C:cytoplasm"/>
    <property type="evidence" value="ECO:0007669"/>
    <property type="project" value="UniProtKB-SubCell"/>
</dbReference>
<evidence type="ECO:0000313" key="11">
    <source>
        <dbReference type="EMBL" id="TPX46468.1"/>
    </source>
</evidence>
<dbReference type="SUPFAM" id="SSF82171">
    <property type="entry name" value="DPP6 N-terminal domain-like"/>
    <property type="match status" value="1"/>
</dbReference>
<dbReference type="PRINTS" id="PR00862">
    <property type="entry name" value="PROLIGOPTASE"/>
</dbReference>
<dbReference type="PANTHER" id="PTHR42776">
    <property type="entry name" value="SERINE PEPTIDASE S9 FAMILY MEMBER"/>
    <property type="match status" value="1"/>
</dbReference>
<evidence type="ECO:0000256" key="2">
    <source>
        <dbReference type="ARBA" id="ARBA00004496"/>
    </source>
</evidence>
<dbReference type="PANTHER" id="PTHR42776:SF4">
    <property type="entry name" value="ACYLAMINO-ACID-RELEASING ENZYME"/>
    <property type="match status" value="1"/>
</dbReference>
<feature type="domain" description="Peptidase S9 prolyl oligopeptidase catalytic" evidence="9">
    <location>
        <begin position="470"/>
        <end position="677"/>
    </location>
</feature>
<dbReference type="Proteomes" id="UP000320475">
    <property type="component" value="Unassembled WGS sequence"/>
</dbReference>
<comment type="similarity">
    <text evidence="4">Belongs to the peptidase S9C family.</text>
</comment>
<evidence type="ECO:0000256" key="8">
    <source>
        <dbReference type="RuleBase" id="RU368024"/>
    </source>
</evidence>
<keyword evidence="7 8" id="KW-0378">Hydrolase</keyword>
<evidence type="ECO:0000256" key="1">
    <source>
        <dbReference type="ARBA" id="ARBA00000721"/>
    </source>
</evidence>
<comment type="caution">
    <text evidence="11">The sequence shown here is derived from an EMBL/GenBank/DDBJ whole genome shotgun (WGS) entry which is preliminary data.</text>
</comment>
<dbReference type="Pfam" id="PF19283">
    <property type="entry name" value="APEH_N"/>
    <property type="match status" value="1"/>
</dbReference>
<comment type="subunit">
    <text evidence="5">Homotetramer.</text>
</comment>
<dbReference type="InterPro" id="IPR045550">
    <property type="entry name" value="AARE_N"/>
</dbReference>
<dbReference type="InterPro" id="IPR001375">
    <property type="entry name" value="Peptidase_S9_cat"/>
</dbReference>
<protein>
    <recommendedName>
        <fullName evidence="8">Prolyl endopeptidase</fullName>
        <ecNumber evidence="8">3.4.21.-</ecNumber>
    </recommendedName>
</protein>
<evidence type="ECO:0000259" key="10">
    <source>
        <dbReference type="Pfam" id="PF19283"/>
    </source>
</evidence>
<accession>A0A507D5L2</accession>
<keyword evidence="6" id="KW-0963">Cytoplasm</keyword>
<dbReference type="Pfam" id="PF00326">
    <property type="entry name" value="Peptidase_S9"/>
    <property type="match status" value="1"/>
</dbReference>
<evidence type="ECO:0000256" key="3">
    <source>
        <dbReference type="ARBA" id="ARBA00005228"/>
    </source>
</evidence>
<dbReference type="InterPro" id="IPR029058">
    <property type="entry name" value="AB_hydrolase_fold"/>
</dbReference>
<evidence type="ECO:0000313" key="12">
    <source>
        <dbReference type="Proteomes" id="UP000320475"/>
    </source>
</evidence>
<evidence type="ECO:0000259" key="9">
    <source>
        <dbReference type="Pfam" id="PF00326"/>
    </source>
</evidence>
<dbReference type="GO" id="GO:0004252">
    <property type="term" value="F:serine-type endopeptidase activity"/>
    <property type="evidence" value="ECO:0007669"/>
    <property type="project" value="UniProtKB-UniRule"/>
</dbReference>
<gene>
    <name evidence="11" type="ORF">SeLEV6574_g03213</name>
</gene>
<comment type="subcellular location">
    <subcellularLocation>
        <location evidence="2">Cytoplasm</location>
    </subcellularLocation>
</comment>
<name>A0A507D5L2_9FUNG</name>
<dbReference type="OrthoDB" id="43744at2759"/>
<evidence type="ECO:0000256" key="5">
    <source>
        <dbReference type="ARBA" id="ARBA00011881"/>
    </source>
</evidence>
<evidence type="ECO:0000256" key="6">
    <source>
        <dbReference type="ARBA" id="ARBA00022490"/>
    </source>
</evidence>
<dbReference type="EC" id="3.4.21.-" evidence="8"/>
<organism evidence="11 12">
    <name type="scientific">Synchytrium endobioticum</name>
    <dbReference type="NCBI Taxonomy" id="286115"/>
    <lineage>
        <taxon>Eukaryota</taxon>
        <taxon>Fungi</taxon>
        <taxon>Fungi incertae sedis</taxon>
        <taxon>Chytridiomycota</taxon>
        <taxon>Chytridiomycota incertae sedis</taxon>
        <taxon>Chytridiomycetes</taxon>
        <taxon>Synchytriales</taxon>
        <taxon>Synchytriaceae</taxon>
        <taxon>Synchytrium</taxon>
    </lineage>
</organism>
<evidence type="ECO:0000256" key="7">
    <source>
        <dbReference type="ARBA" id="ARBA00022801"/>
    </source>
</evidence>
<dbReference type="VEuPathDB" id="FungiDB:SeMB42_g05645"/>
<keyword evidence="8" id="KW-0645">Protease</keyword>
<dbReference type="GO" id="GO:0006508">
    <property type="term" value="P:proteolysis"/>
    <property type="evidence" value="ECO:0007669"/>
    <property type="project" value="UniProtKB-KW"/>
</dbReference>